<evidence type="ECO:0000259" key="7">
    <source>
        <dbReference type="Pfam" id="PF00263"/>
    </source>
</evidence>
<evidence type="ECO:0000256" key="5">
    <source>
        <dbReference type="SAM" id="MobiDB-lite"/>
    </source>
</evidence>
<evidence type="ECO:0000313" key="9">
    <source>
        <dbReference type="Proteomes" id="UP000234329"/>
    </source>
</evidence>
<gene>
    <name evidence="8" type="ORF">B1757_13300</name>
</gene>
<reference evidence="8 9" key="1">
    <citation type="submission" date="2017-03" db="EMBL/GenBank/DDBJ databases">
        <title>Draft genime sequence of the acidophilic sulfur-oxidizing bacterium Acidithiobacillus sp. SH, isolated from seawater.</title>
        <authorList>
            <person name="Sharmin S."/>
            <person name="Tokuhisa M."/>
            <person name="Kanao T."/>
            <person name="Kamimura K."/>
        </authorList>
    </citation>
    <scope>NUCLEOTIDE SEQUENCE [LARGE SCALE GENOMIC DNA]</scope>
    <source>
        <strain evidence="8 9">SH</strain>
    </source>
</reference>
<dbReference type="PANTHER" id="PTHR30332:SF24">
    <property type="entry name" value="SECRETIN GSPD-RELATED"/>
    <property type="match status" value="1"/>
</dbReference>
<keyword evidence="3" id="KW-0472">Membrane</keyword>
<proteinExistence type="inferred from homology"/>
<evidence type="ECO:0000256" key="4">
    <source>
        <dbReference type="RuleBase" id="RU004003"/>
    </source>
</evidence>
<accession>A0A2I1DIS5</accession>
<evidence type="ECO:0000256" key="6">
    <source>
        <dbReference type="SAM" id="SignalP"/>
    </source>
</evidence>
<organism evidence="8 9">
    <name type="scientific">Acidithiobacillus marinus</name>
    <dbReference type="NCBI Taxonomy" id="187490"/>
    <lineage>
        <taxon>Bacteria</taxon>
        <taxon>Pseudomonadati</taxon>
        <taxon>Pseudomonadota</taxon>
        <taxon>Acidithiobacillia</taxon>
        <taxon>Acidithiobacillales</taxon>
        <taxon>Acidithiobacillaceae</taxon>
        <taxon>Acidithiobacillus</taxon>
    </lineage>
</organism>
<protein>
    <recommendedName>
        <fullName evidence="7">Type II/III secretion system secretin-like domain-containing protein</fullName>
    </recommendedName>
</protein>
<dbReference type="PRINTS" id="PR00811">
    <property type="entry name" value="BCTERIALGSPD"/>
</dbReference>
<name>A0A2I1DIS5_9PROT</name>
<dbReference type="PANTHER" id="PTHR30332">
    <property type="entry name" value="PROBABLE GENERAL SECRETION PATHWAY PROTEIN D"/>
    <property type="match status" value="1"/>
</dbReference>
<dbReference type="InterPro" id="IPR001775">
    <property type="entry name" value="GspD/PilQ"/>
</dbReference>
<dbReference type="Proteomes" id="UP000234329">
    <property type="component" value="Unassembled WGS sequence"/>
</dbReference>
<sequence>MSKSTFILRASILAVIGAGLAGCAQPSMKQIAKQQETIYQKAEKGQKEQSVQIMDKAYTGGFSSQYINPADQVKMSANDSPVGAMINAIAQQKNYSVFFAQGADPTRTITVSVDGQSTDSAIRTMAEAAGYCAIIQPNSRRIIIAKHGTYIFSVPTSILLNGQSKYKVGGNSAVSGYENSSSGGGGGMAGGGGGGGGGSGGSSSLNASFTIKGKTKNQKASNLKEQLEAVAGKGSDVQVDAETGMISVSANATGLARADAFIKDYVAQADKRVAVHVALLEVTLKNGLQYGINWGKIIQISGTQAMGLGFANAIPGLSSSSTSPVSLSAATAPNGAASINGSLGSTSQSYLNYTGDTISGVISALKNVTNTRIISQPTMVAENNTPATIFSGHKVPYIGDVQSNVASLGGTTSTGASFSYAVNGLSLSIVPNILGNHLVSLKIVPSISNITGFTTGDVDGTKINAPDQQLRQMYLQSIVPNGKTLIIGGASTTSSENDNNQTPLLGQIPGLGYLFKGVNDQGTTSQLVILVHANIIPAPKYNPLVSEAL</sequence>
<feature type="domain" description="Type II/III secretion system secretin-like" evidence="7">
    <location>
        <begin position="364"/>
        <end position="536"/>
    </location>
</feature>
<comment type="caution">
    <text evidence="8">The sequence shown here is derived from an EMBL/GenBank/DDBJ whole genome shotgun (WGS) entry which is preliminary data.</text>
</comment>
<keyword evidence="9" id="KW-1185">Reference proteome</keyword>
<dbReference type="RefSeq" id="WP_101538790.1">
    <property type="nucleotide sequence ID" value="NZ_MXAV01000051.1"/>
</dbReference>
<dbReference type="GO" id="GO:0016020">
    <property type="term" value="C:membrane"/>
    <property type="evidence" value="ECO:0007669"/>
    <property type="project" value="UniProtKB-SubCell"/>
</dbReference>
<feature type="region of interest" description="Disordered" evidence="5">
    <location>
        <begin position="177"/>
        <end position="201"/>
    </location>
</feature>
<dbReference type="GO" id="GO:0009306">
    <property type="term" value="P:protein secretion"/>
    <property type="evidence" value="ECO:0007669"/>
    <property type="project" value="InterPro"/>
</dbReference>
<evidence type="ECO:0000256" key="2">
    <source>
        <dbReference type="ARBA" id="ARBA00022729"/>
    </source>
</evidence>
<keyword evidence="2 6" id="KW-0732">Signal</keyword>
<feature type="chain" id="PRO_5014122454" description="Type II/III secretion system secretin-like domain-containing protein" evidence="6">
    <location>
        <begin position="22"/>
        <end position="549"/>
    </location>
</feature>
<dbReference type="Pfam" id="PF00263">
    <property type="entry name" value="Secretin"/>
    <property type="match status" value="1"/>
</dbReference>
<dbReference type="AlphaFoldDB" id="A0A2I1DIS5"/>
<dbReference type="EMBL" id="MXAV01000051">
    <property type="protein sequence ID" value="PKY09771.1"/>
    <property type="molecule type" value="Genomic_DNA"/>
</dbReference>
<dbReference type="PROSITE" id="PS51257">
    <property type="entry name" value="PROKAR_LIPOPROTEIN"/>
    <property type="match status" value="1"/>
</dbReference>
<evidence type="ECO:0000256" key="1">
    <source>
        <dbReference type="ARBA" id="ARBA00004370"/>
    </source>
</evidence>
<dbReference type="GO" id="GO:0015627">
    <property type="term" value="C:type II protein secretion system complex"/>
    <property type="evidence" value="ECO:0007669"/>
    <property type="project" value="TreeGrafter"/>
</dbReference>
<dbReference type="InterPro" id="IPR050810">
    <property type="entry name" value="Bact_Secretion_Sys_Channel"/>
</dbReference>
<comment type="subcellular location">
    <subcellularLocation>
        <location evidence="1">Membrane</location>
    </subcellularLocation>
</comment>
<evidence type="ECO:0000256" key="3">
    <source>
        <dbReference type="ARBA" id="ARBA00023136"/>
    </source>
</evidence>
<dbReference type="OrthoDB" id="5296076at2"/>
<feature type="signal peptide" evidence="6">
    <location>
        <begin position="1"/>
        <end position="21"/>
    </location>
</feature>
<feature type="compositionally biased region" description="Gly residues" evidence="5">
    <location>
        <begin position="182"/>
        <end position="201"/>
    </location>
</feature>
<evidence type="ECO:0000313" key="8">
    <source>
        <dbReference type="EMBL" id="PKY09771.1"/>
    </source>
</evidence>
<comment type="similarity">
    <text evidence="4">Belongs to the bacterial secretin family.</text>
</comment>
<dbReference type="InParanoid" id="A0A2I1DIS5"/>
<dbReference type="InterPro" id="IPR004846">
    <property type="entry name" value="T2SS/T3SS_dom"/>
</dbReference>